<comment type="function">
    <text evidence="6">Aminotransferase that catalyzes the conversion of aromatic amino acids and 2-oxoglutarate into corresponding aromatic oxo acids and L-glutamate.</text>
</comment>
<keyword evidence="4 6" id="KW-0808">Transferase</keyword>
<dbReference type="OrthoDB" id="9809616at2"/>
<dbReference type="GO" id="GO:0030170">
    <property type="term" value="F:pyridoxal phosphate binding"/>
    <property type="evidence" value="ECO:0007669"/>
    <property type="project" value="UniProtKB-UniRule"/>
</dbReference>
<dbReference type="NCBIfam" id="NF002878">
    <property type="entry name" value="PRK03321.1"/>
    <property type="match status" value="1"/>
</dbReference>
<proteinExistence type="inferred from homology"/>
<keyword evidence="3 6" id="KW-0032">Aminotransferase</keyword>
<evidence type="ECO:0000313" key="8">
    <source>
        <dbReference type="EMBL" id="PFG16547.1"/>
    </source>
</evidence>
<dbReference type="InterPro" id="IPR015424">
    <property type="entry name" value="PyrdxlP-dep_Trfase"/>
</dbReference>
<feature type="modified residue" description="N6-(pyridoxal phosphate)lysine" evidence="6">
    <location>
        <position position="220"/>
    </location>
</feature>
<dbReference type="CDD" id="cd00609">
    <property type="entry name" value="AAT_like"/>
    <property type="match status" value="1"/>
</dbReference>
<dbReference type="PANTHER" id="PTHR43643">
    <property type="entry name" value="HISTIDINOL-PHOSPHATE AMINOTRANSFERASE 2"/>
    <property type="match status" value="1"/>
</dbReference>
<sequence length="358" mass="37964">MSQPLPQLRPAVAALPSYIAGRRSSSDNTAPLASNESHFAPLPAVLAAITQTGNRANRYPDMFSSELTQRVAEWLGVGPDQLAFGPGSVGVLAQLIGALCDPGDEVIFAWRSFEAYPILTNLAGAVPVTVPLTADERHDLPAMLAAIGDRTKVVLLCSPNNPTGTSIGEAELIDFLNQVPAGVLVVLDEAYREFGPADALNPVTLLSRYPNLCLLRTFSKAYGLAGLRVGYAVAQPELADGLRKTQVPFSVSAVAEAAAVAALSSLDEVARRSAEVVAERERVIAAARELGWTVPDSAANFFWLRADDAHRTALVEAFDAAEILVRGYPVDGVRITIADPASNDRVLAVLAAHPELRP</sequence>
<gene>
    <name evidence="6" type="primary">pat</name>
    <name evidence="8" type="ORF">ATK74_1094</name>
</gene>
<dbReference type="PANTHER" id="PTHR43643:SF3">
    <property type="entry name" value="HISTIDINOL-PHOSPHATE AMINOTRANSFERASE"/>
    <property type="match status" value="1"/>
</dbReference>
<evidence type="ECO:0000256" key="5">
    <source>
        <dbReference type="ARBA" id="ARBA00022898"/>
    </source>
</evidence>
<evidence type="ECO:0000256" key="2">
    <source>
        <dbReference type="ARBA" id="ARBA00011738"/>
    </source>
</evidence>
<dbReference type="Gene3D" id="3.40.640.10">
    <property type="entry name" value="Type I PLP-dependent aspartate aminotransferase-like (Major domain)"/>
    <property type="match status" value="1"/>
</dbReference>
<evidence type="ECO:0000259" key="7">
    <source>
        <dbReference type="Pfam" id="PF00155"/>
    </source>
</evidence>
<dbReference type="AlphaFoldDB" id="A0A2A9CQ17"/>
<dbReference type="PROSITE" id="PS00599">
    <property type="entry name" value="AA_TRANSFER_CLASS_2"/>
    <property type="match status" value="1"/>
</dbReference>
<dbReference type="GO" id="GO:0004400">
    <property type="term" value="F:histidinol-phosphate transaminase activity"/>
    <property type="evidence" value="ECO:0007669"/>
    <property type="project" value="InterPro"/>
</dbReference>
<dbReference type="Gene3D" id="3.90.1150.10">
    <property type="entry name" value="Aspartate Aminotransferase, domain 1"/>
    <property type="match status" value="1"/>
</dbReference>
<dbReference type="RefSeq" id="WP_098460074.1">
    <property type="nucleotide sequence ID" value="NZ_PDJC01000001.1"/>
</dbReference>
<dbReference type="EMBL" id="PDJC01000001">
    <property type="protein sequence ID" value="PFG16547.1"/>
    <property type="molecule type" value="Genomic_DNA"/>
</dbReference>
<comment type="subunit">
    <text evidence="2 6">Homodimer.</text>
</comment>
<protein>
    <recommendedName>
        <fullName evidence="6">Aromatic amino acid aminotransferase</fullName>
        <shortName evidence="6">ArAT</shortName>
        <ecNumber evidence="6">2.6.1.57</ecNumber>
    </recommendedName>
</protein>
<dbReference type="InterPro" id="IPR024892">
    <property type="entry name" value="ArAT"/>
</dbReference>
<dbReference type="InterPro" id="IPR015422">
    <property type="entry name" value="PyrdxlP-dep_Trfase_small"/>
</dbReference>
<dbReference type="HAMAP" id="MF_01513">
    <property type="entry name" value="Phe_aminotrans_2"/>
    <property type="match status" value="1"/>
</dbReference>
<dbReference type="InterPro" id="IPR015421">
    <property type="entry name" value="PyrdxlP-dep_Trfase_major"/>
</dbReference>
<comment type="caution">
    <text evidence="8">The sequence shown here is derived from an EMBL/GenBank/DDBJ whole genome shotgun (WGS) entry which is preliminary data.</text>
</comment>
<dbReference type="InterPro" id="IPR005861">
    <property type="entry name" value="HisP_aminotrans"/>
</dbReference>
<comment type="cofactor">
    <cofactor evidence="1 6">
        <name>pyridoxal 5'-phosphate</name>
        <dbReference type="ChEBI" id="CHEBI:597326"/>
    </cofactor>
</comment>
<dbReference type="HAMAP" id="MF_01023">
    <property type="entry name" value="HisC_aminotrans_2"/>
    <property type="match status" value="1"/>
</dbReference>
<organism evidence="8 9">
    <name type="scientific">Propionicimonas paludicola</name>
    <dbReference type="NCBI Taxonomy" id="185243"/>
    <lineage>
        <taxon>Bacteria</taxon>
        <taxon>Bacillati</taxon>
        <taxon>Actinomycetota</taxon>
        <taxon>Actinomycetes</taxon>
        <taxon>Propionibacteriales</taxon>
        <taxon>Nocardioidaceae</taxon>
        <taxon>Propionicimonas</taxon>
    </lineage>
</organism>
<reference evidence="8 9" key="1">
    <citation type="submission" date="2017-10" db="EMBL/GenBank/DDBJ databases">
        <title>Sequencing the genomes of 1000 actinobacteria strains.</title>
        <authorList>
            <person name="Klenk H.-P."/>
        </authorList>
    </citation>
    <scope>NUCLEOTIDE SEQUENCE [LARGE SCALE GENOMIC DNA]</scope>
    <source>
        <strain evidence="8 9">DSM 15597</strain>
    </source>
</reference>
<name>A0A2A9CQ17_9ACTN</name>
<dbReference type="GO" id="GO:0008793">
    <property type="term" value="F:aromatic-amino-acid transaminase activity"/>
    <property type="evidence" value="ECO:0007669"/>
    <property type="project" value="UniProtKB-UniRule"/>
</dbReference>
<feature type="domain" description="Aminotransferase class I/classII large" evidence="7">
    <location>
        <begin position="32"/>
        <end position="348"/>
    </location>
</feature>
<dbReference type="SUPFAM" id="SSF53383">
    <property type="entry name" value="PLP-dependent transferases"/>
    <property type="match status" value="1"/>
</dbReference>
<dbReference type="InterPro" id="IPR050106">
    <property type="entry name" value="HistidinolP_aminotransfase"/>
</dbReference>
<evidence type="ECO:0000313" key="9">
    <source>
        <dbReference type="Proteomes" id="UP000226079"/>
    </source>
</evidence>
<evidence type="ECO:0000256" key="6">
    <source>
        <dbReference type="HAMAP-Rule" id="MF_01513"/>
    </source>
</evidence>
<comment type="similarity">
    <text evidence="6">Belongs to the class-II pyridoxal-phosphate-dependent aminotransferase family.</text>
</comment>
<keyword evidence="5 6" id="KW-0663">Pyridoxal phosphate</keyword>
<dbReference type="InterPro" id="IPR004839">
    <property type="entry name" value="Aminotransferase_I/II_large"/>
</dbReference>
<keyword evidence="9" id="KW-1185">Reference proteome</keyword>
<evidence type="ECO:0000256" key="3">
    <source>
        <dbReference type="ARBA" id="ARBA00022576"/>
    </source>
</evidence>
<dbReference type="GO" id="GO:0000105">
    <property type="term" value="P:L-histidine biosynthetic process"/>
    <property type="evidence" value="ECO:0007669"/>
    <property type="project" value="InterPro"/>
</dbReference>
<dbReference type="Pfam" id="PF00155">
    <property type="entry name" value="Aminotran_1_2"/>
    <property type="match status" value="1"/>
</dbReference>
<accession>A0A2A9CQ17</accession>
<comment type="catalytic activity">
    <reaction evidence="6">
        <text>an aromatic L-alpha-amino acid + 2-oxoglutarate = an aromatic oxo-acid + L-glutamate</text>
        <dbReference type="Rhea" id="RHEA:17533"/>
        <dbReference type="ChEBI" id="CHEBI:16810"/>
        <dbReference type="ChEBI" id="CHEBI:29985"/>
        <dbReference type="ChEBI" id="CHEBI:73309"/>
        <dbReference type="ChEBI" id="CHEBI:84824"/>
        <dbReference type="EC" id="2.6.1.57"/>
    </reaction>
</comment>
<evidence type="ECO:0000256" key="4">
    <source>
        <dbReference type="ARBA" id="ARBA00022679"/>
    </source>
</evidence>
<dbReference type="Proteomes" id="UP000226079">
    <property type="component" value="Unassembled WGS sequence"/>
</dbReference>
<evidence type="ECO:0000256" key="1">
    <source>
        <dbReference type="ARBA" id="ARBA00001933"/>
    </source>
</evidence>
<dbReference type="InterPro" id="IPR001917">
    <property type="entry name" value="Aminotrans_II_pyridoxalP_BS"/>
</dbReference>
<dbReference type="NCBIfam" id="TIGR01141">
    <property type="entry name" value="hisC"/>
    <property type="match status" value="1"/>
</dbReference>
<dbReference type="EC" id="2.6.1.57" evidence="6"/>